<evidence type="ECO:0000313" key="12">
    <source>
        <dbReference type="EMBL" id="PPI87235.1"/>
    </source>
</evidence>
<dbReference type="InterPro" id="IPR036068">
    <property type="entry name" value="Nicotinate_pribotase-like_C"/>
</dbReference>
<dbReference type="InterPro" id="IPR037128">
    <property type="entry name" value="Quinolinate_PRibosylTase_N_sf"/>
</dbReference>
<dbReference type="InterPro" id="IPR004393">
    <property type="entry name" value="NadC"/>
</dbReference>
<dbReference type="RefSeq" id="WP_136131639.1">
    <property type="nucleotide sequence ID" value="NZ_PDKS01000002.1"/>
</dbReference>
<feature type="domain" description="Quinolinate phosphoribosyl transferase N-terminal" evidence="11">
    <location>
        <begin position="44"/>
        <end position="128"/>
    </location>
</feature>
<dbReference type="NCBIfam" id="TIGR00078">
    <property type="entry name" value="nadC"/>
    <property type="match status" value="1"/>
</dbReference>
<evidence type="ECO:0000256" key="9">
    <source>
        <dbReference type="PIRNR" id="PIRNR006250"/>
    </source>
</evidence>
<dbReference type="Pfam" id="PF02749">
    <property type="entry name" value="QRPTase_N"/>
    <property type="match status" value="1"/>
</dbReference>
<sequence>MSTRRYNFNHRHSELIRLAKEDIPEVVSRALREDLGGHINIDNDITANLLPKYVIACAQILTHEKGIFCGKDWIQAIFNTLNQTVNINWYIKDGEKMIPGQLLFEIEGPARILVICERTILNFIQTLSGVSTKVHYYVSLLNNTNTKLLDTRKTIPGLRTALKYAVICGGGNNHRIGLSEAFLIKENHIITIGSIHKSIKMALSIFPNYPIEIEVESIQELIQAIHAGADIIMLDNFSFDEINQAIKINNGRVALEVSGNINDLEVTKIAQIGIDYISIGDLTKNIRSIDMSMRLILK</sequence>
<protein>
    <recommendedName>
        <fullName evidence="4">nicotinate-nucleotide diphosphorylase (carboxylating)</fullName>
        <ecNumber evidence="4">2.4.2.19</ecNumber>
    </recommendedName>
    <alternativeName>
        <fullName evidence="8">Quinolinate phosphoribosyltransferase [decarboxylating]</fullName>
    </alternativeName>
</protein>
<comment type="caution">
    <text evidence="12">The sequence shown here is derived from an EMBL/GenBank/DDBJ whole genome shotgun (WGS) entry which is preliminary data.</text>
</comment>
<dbReference type="Gene3D" id="3.90.1170.20">
    <property type="entry name" value="Quinolinate phosphoribosyl transferase, N-terminal domain"/>
    <property type="match status" value="1"/>
</dbReference>
<evidence type="ECO:0000256" key="2">
    <source>
        <dbReference type="ARBA" id="ARBA00004893"/>
    </source>
</evidence>
<dbReference type="UniPathway" id="UPA00253">
    <property type="reaction ID" value="UER00331"/>
</dbReference>
<evidence type="ECO:0000256" key="7">
    <source>
        <dbReference type="ARBA" id="ARBA00022679"/>
    </source>
</evidence>
<comment type="similarity">
    <text evidence="3 9">Belongs to the NadC/ModD family.</text>
</comment>
<dbReference type="PIRSF" id="PIRSF006250">
    <property type="entry name" value="NadC_ModD"/>
    <property type="match status" value="1"/>
</dbReference>
<gene>
    <name evidence="12" type="ORF">CRV11_01730</name>
</gene>
<keyword evidence="5" id="KW-0662">Pyridine nucleotide biosynthesis</keyword>
<dbReference type="OrthoDB" id="9782546at2"/>
<comment type="function">
    <text evidence="1">Involved in the catabolism of quinolinic acid (QA).</text>
</comment>
<dbReference type="InterPro" id="IPR022412">
    <property type="entry name" value="Quinolinate_PRibosylTrfase_N"/>
</dbReference>
<dbReference type="CDD" id="cd01572">
    <property type="entry name" value="QPRTase"/>
    <property type="match status" value="1"/>
</dbReference>
<keyword evidence="6 9" id="KW-0328">Glycosyltransferase</keyword>
<dbReference type="Gene3D" id="3.20.20.70">
    <property type="entry name" value="Aldolase class I"/>
    <property type="match status" value="1"/>
</dbReference>
<dbReference type="GO" id="GO:0009435">
    <property type="term" value="P:NAD+ biosynthetic process"/>
    <property type="evidence" value="ECO:0007669"/>
    <property type="project" value="UniProtKB-UniPathway"/>
</dbReference>
<dbReference type="InterPro" id="IPR002638">
    <property type="entry name" value="Quinolinate_PRibosylTrfase_C"/>
</dbReference>
<accession>A0A2P5SY37</accession>
<evidence type="ECO:0000256" key="6">
    <source>
        <dbReference type="ARBA" id="ARBA00022676"/>
    </source>
</evidence>
<dbReference type="EMBL" id="PDKS01000002">
    <property type="protein sequence ID" value="PPI87235.1"/>
    <property type="molecule type" value="Genomic_DNA"/>
</dbReference>
<dbReference type="EC" id="2.4.2.19" evidence="4"/>
<proteinExistence type="inferred from homology"/>
<dbReference type="PANTHER" id="PTHR32179:SF3">
    <property type="entry name" value="NICOTINATE-NUCLEOTIDE PYROPHOSPHORYLASE [CARBOXYLATING]"/>
    <property type="match status" value="1"/>
</dbReference>
<evidence type="ECO:0000256" key="3">
    <source>
        <dbReference type="ARBA" id="ARBA00009400"/>
    </source>
</evidence>
<dbReference type="Pfam" id="PF01729">
    <property type="entry name" value="QRPTase_C"/>
    <property type="match status" value="1"/>
</dbReference>
<dbReference type="GO" id="GO:0005737">
    <property type="term" value="C:cytoplasm"/>
    <property type="evidence" value="ECO:0007669"/>
    <property type="project" value="TreeGrafter"/>
</dbReference>
<dbReference type="SUPFAM" id="SSF51690">
    <property type="entry name" value="Nicotinate/Quinolinate PRTase C-terminal domain-like"/>
    <property type="match status" value="1"/>
</dbReference>
<evidence type="ECO:0000256" key="8">
    <source>
        <dbReference type="ARBA" id="ARBA00033102"/>
    </source>
</evidence>
<dbReference type="Proteomes" id="UP000296034">
    <property type="component" value="Unassembled WGS sequence"/>
</dbReference>
<keyword evidence="7 9" id="KW-0808">Transferase</keyword>
<evidence type="ECO:0000256" key="4">
    <source>
        <dbReference type="ARBA" id="ARBA00011944"/>
    </source>
</evidence>
<reference evidence="12 13" key="1">
    <citation type="journal article" date="2018" name="Genome Biol. Evol.">
        <title>Cladogenesis and Genomic Streamlining in Extracellular Endosymbionts of Tropical Stink Bugs.</title>
        <authorList>
            <person name="Otero-Bravo A."/>
            <person name="Goffredi S."/>
            <person name="Sabree Z.L."/>
        </authorList>
    </citation>
    <scope>NUCLEOTIDE SEQUENCE [LARGE SCALE GENOMIC DNA]</scope>
    <source>
        <strain evidence="12 13">SoET</strain>
    </source>
</reference>
<evidence type="ECO:0000259" key="11">
    <source>
        <dbReference type="Pfam" id="PF02749"/>
    </source>
</evidence>
<dbReference type="PANTHER" id="PTHR32179">
    <property type="entry name" value="NICOTINATE-NUCLEOTIDE PYROPHOSPHORYLASE [CARBOXYLATING]"/>
    <property type="match status" value="1"/>
</dbReference>
<organism evidence="12 13">
    <name type="scientific">Candidatus Pantoea edessiphila</name>
    <dbReference type="NCBI Taxonomy" id="2044610"/>
    <lineage>
        <taxon>Bacteria</taxon>
        <taxon>Pseudomonadati</taxon>
        <taxon>Pseudomonadota</taxon>
        <taxon>Gammaproteobacteria</taxon>
        <taxon>Enterobacterales</taxon>
        <taxon>Erwiniaceae</taxon>
        <taxon>Pantoea</taxon>
    </lineage>
</organism>
<comment type="pathway">
    <text evidence="2">Cofactor biosynthesis; NAD(+) biosynthesis; nicotinate D-ribonucleotide from quinolinate: step 1/1.</text>
</comment>
<dbReference type="SUPFAM" id="SSF54675">
    <property type="entry name" value="Nicotinate/Quinolinate PRTase N-terminal domain-like"/>
    <property type="match status" value="1"/>
</dbReference>
<evidence type="ECO:0000256" key="5">
    <source>
        <dbReference type="ARBA" id="ARBA00022642"/>
    </source>
</evidence>
<dbReference type="GO" id="GO:0034213">
    <property type="term" value="P:quinolinate catabolic process"/>
    <property type="evidence" value="ECO:0007669"/>
    <property type="project" value="TreeGrafter"/>
</dbReference>
<name>A0A2P5SY37_9GAMM</name>
<dbReference type="InterPro" id="IPR027277">
    <property type="entry name" value="NadC/ModD"/>
</dbReference>
<feature type="domain" description="Quinolinate phosphoribosyl transferase C-terminal" evidence="10">
    <location>
        <begin position="130"/>
        <end position="294"/>
    </location>
</feature>
<dbReference type="InterPro" id="IPR013785">
    <property type="entry name" value="Aldolase_TIM"/>
</dbReference>
<evidence type="ECO:0000259" key="10">
    <source>
        <dbReference type="Pfam" id="PF01729"/>
    </source>
</evidence>
<dbReference type="GO" id="GO:0004514">
    <property type="term" value="F:nicotinate-nucleotide diphosphorylase (carboxylating) activity"/>
    <property type="evidence" value="ECO:0007669"/>
    <property type="project" value="UniProtKB-EC"/>
</dbReference>
<evidence type="ECO:0000313" key="13">
    <source>
        <dbReference type="Proteomes" id="UP000296034"/>
    </source>
</evidence>
<dbReference type="AlphaFoldDB" id="A0A2P5SY37"/>
<dbReference type="FunFam" id="3.20.20.70:FF:000030">
    <property type="entry name" value="Nicotinate-nucleotide pyrophosphorylase, carboxylating"/>
    <property type="match status" value="1"/>
</dbReference>
<evidence type="ECO:0000256" key="1">
    <source>
        <dbReference type="ARBA" id="ARBA00003237"/>
    </source>
</evidence>